<gene>
    <name evidence="7" type="primary">vgrG1_4</name>
    <name evidence="7" type="ORF">C7M51_01542</name>
</gene>
<dbReference type="Gene3D" id="3.55.50.10">
    <property type="entry name" value="Baseplate protein-like domains"/>
    <property type="match status" value="1"/>
</dbReference>
<reference evidence="7 8" key="1">
    <citation type="submission" date="2018-03" db="EMBL/GenBank/DDBJ databases">
        <title>Pantoea intestinalis SRCM103226 isolated form the mealworm.</title>
        <authorList>
            <person name="Jeong D.-Y."/>
            <person name="Kim J.W."/>
        </authorList>
    </citation>
    <scope>NUCLEOTIDE SEQUENCE [LARGE SCALE GENOMIC DNA]</scope>
    <source>
        <strain evidence="7 8">SRCM103226</strain>
    </source>
</reference>
<evidence type="ECO:0000256" key="2">
    <source>
        <dbReference type="ARBA" id="ARBA00005558"/>
    </source>
</evidence>
<evidence type="ECO:0000256" key="4">
    <source>
        <dbReference type="SAM" id="MobiDB-lite"/>
    </source>
</evidence>
<comment type="similarity">
    <text evidence="2">Belongs to the VgrG protein family.</text>
</comment>
<dbReference type="Gene3D" id="2.40.50.230">
    <property type="entry name" value="Gp5 N-terminal domain"/>
    <property type="match status" value="1"/>
</dbReference>
<feature type="domain" description="Gp5/Type VI secretion system Vgr protein OB-fold" evidence="5">
    <location>
        <begin position="383"/>
        <end position="450"/>
    </location>
</feature>
<dbReference type="Gene3D" id="4.10.220.110">
    <property type="match status" value="1"/>
</dbReference>
<accession>A0A6P1PZG9</accession>
<evidence type="ECO:0000256" key="1">
    <source>
        <dbReference type="ARBA" id="ARBA00004613"/>
    </source>
</evidence>
<evidence type="ECO:0000313" key="8">
    <source>
        <dbReference type="Proteomes" id="UP000464053"/>
    </source>
</evidence>
<name>A0A6P1PZG9_9GAMM</name>
<feature type="compositionally biased region" description="Polar residues" evidence="4">
    <location>
        <begin position="554"/>
        <end position="582"/>
    </location>
</feature>
<dbReference type="EC" id="6.3.2.-" evidence="7"/>
<protein>
    <submittedName>
        <fullName evidence="7">Actin cross-linking toxin VgrG1</fullName>
        <ecNumber evidence="7">6.3.2.-</ecNumber>
    </submittedName>
</protein>
<organism evidence="7 8">
    <name type="scientific">Mixta intestinalis</name>
    <dbReference type="NCBI Taxonomy" id="1615494"/>
    <lineage>
        <taxon>Bacteria</taxon>
        <taxon>Pseudomonadati</taxon>
        <taxon>Pseudomonadota</taxon>
        <taxon>Gammaproteobacteria</taxon>
        <taxon>Enterobacterales</taxon>
        <taxon>Erwiniaceae</taxon>
        <taxon>Mixta</taxon>
    </lineage>
</organism>
<comment type="subcellular location">
    <subcellularLocation>
        <location evidence="1">Secreted</location>
    </subcellularLocation>
</comment>
<feature type="region of interest" description="Disordered" evidence="4">
    <location>
        <begin position="545"/>
        <end position="582"/>
    </location>
</feature>
<dbReference type="GO" id="GO:0005576">
    <property type="term" value="C:extracellular region"/>
    <property type="evidence" value="ECO:0007669"/>
    <property type="project" value="UniProtKB-SubCell"/>
</dbReference>
<dbReference type="InterPro" id="IPR017847">
    <property type="entry name" value="T6SS_RhsGE_Vgr_subset"/>
</dbReference>
<dbReference type="NCBIfam" id="TIGR01646">
    <property type="entry name" value="vgr_GE"/>
    <property type="match status" value="1"/>
</dbReference>
<dbReference type="InterPro" id="IPR006531">
    <property type="entry name" value="Gp5/Vgr_OB"/>
</dbReference>
<dbReference type="AlphaFoldDB" id="A0A6P1PZG9"/>
<dbReference type="InterPro" id="IPR050708">
    <property type="entry name" value="T6SS_VgrG/RHS"/>
</dbReference>
<dbReference type="KEGG" id="mint:C7M51_01542"/>
<keyword evidence="7" id="KW-0436">Ligase</keyword>
<dbReference type="Pfam" id="PF22178">
    <property type="entry name" value="Gp5_trimer_C"/>
    <property type="match status" value="1"/>
</dbReference>
<keyword evidence="8" id="KW-1185">Reference proteome</keyword>
<keyword evidence="3" id="KW-0964">Secreted</keyword>
<dbReference type="Gene3D" id="2.30.110.50">
    <property type="match status" value="1"/>
</dbReference>
<proteinExistence type="inferred from homology"/>
<sequence length="728" mass="81748">MFNRIVATAPLPEALLFWSLTGREALSEPYVFDVELLSTQPRIDKAALLGKPLTVSIPLSQSPEPRYLNGKITSVDIYSQELSGTRYTVYRLRMESDLWPLQHDHNQRIFQDKTVPEIVKSLLTENQVVFEDRLTGSYRLWEYCVQYQESTFNFISRLMELEGIYYYFEHDAQQHKLILADDADCHTAVSGYEFIRYQSTPDGAVPDEEGISQWHIRHDATPGLYTLNDYDFRKPYAWLMQARQNPVAPKPGSVDFYDWPGRYVDSAQGERYARIRQQVWQATHQTLSGTSTALGIASGRTFTLFQAPHAGDNNDYLVTSVDYNLRENRYASGDNQLAQYRLDFTVLPREVPFRAPLSARWPRTYGPQTARVVCPKGQTIWTDKYGRVKVCFHWDREAQGDDTSSCWVRVSSAWAGQGFGGIQIPRLNDEVVVDFINGDPDRPIIIGRVYNEANMPPWELPANATQMGFYSRTKEGTPDQANALRLEDKAGQEEVFIRAQKDMNTLVLNDRSTHVGNDHRETIAGHQNIEIQKNQTQAIHGHQNETVDGDRQQSVHGSQTETIDGNRQQTTHGEQTDTVDGNQTRLVKQNLAETVLIAKAETIGAAKALSVGGAYQTTVGGGMNTTVGLHQAEEIGLNKTLLVGQSYGQKIGDNLTQTIGGNYNQKVDGNSNQSVGKKQLIEVADELQIAVGAAMLVMKKDGTIIIKGTHITIDGDHIRHTAQDINHN</sequence>
<dbReference type="InterPro" id="IPR037026">
    <property type="entry name" value="Vgr_OB-fold_dom_sf"/>
</dbReference>
<dbReference type="RefSeq" id="WP_160621258.1">
    <property type="nucleotide sequence ID" value="NZ_CP028271.1"/>
</dbReference>
<dbReference type="SUPFAM" id="SSF69279">
    <property type="entry name" value="Phage tail proteins"/>
    <property type="match status" value="2"/>
</dbReference>
<evidence type="ECO:0000256" key="3">
    <source>
        <dbReference type="ARBA" id="ARBA00022525"/>
    </source>
</evidence>
<feature type="domain" description="Gp5/Type VI secretion system Vgr C-terminal trimerisation" evidence="6">
    <location>
        <begin position="467"/>
        <end position="572"/>
    </location>
</feature>
<dbReference type="InterPro" id="IPR054030">
    <property type="entry name" value="Gp5_Vgr_C"/>
</dbReference>
<dbReference type="SUPFAM" id="SSF69349">
    <property type="entry name" value="Phage fibre proteins"/>
    <property type="match status" value="2"/>
</dbReference>
<dbReference type="Proteomes" id="UP000464053">
    <property type="component" value="Chromosome"/>
</dbReference>
<evidence type="ECO:0000313" key="7">
    <source>
        <dbReference type="EMBL" id="QHM71257.1"/>
    </source>
</evidence>
<dbReference type="PANTHER" id="PTHR32305">
    <property type="match status" value="1"/>
</dbReference>
<evidence type="ECO:0000259" key="6">
    <source>
        <dbReference type="Pfam" id="PF22178"/>
    </source>
</evidence>
<dbReference type="NCBIfam" id="TIGR03361">
    <property type="entry name" value="VI_Rhs_Vgr"/>
    <property type="match status" value="1"/>
</dbReference>
<dbReference type="OrthoDB" id="6710627at2"/>
<dbReference type="GO" id="GO:0016874">
    <property type="term" value="F:ligase activity"/>
    <property type="evidence" value="ECO:0007669"/>
    <property type="project" value="UniProtKB-KW"/>
</dbReference>
<dbReference type="SUPFAM" id="SSF69255">
    <property type="entry name" value="gp5 N-terminal domain-like"/>
    <property type="match status" value="1"/>
</dbReference>
<evidence type="ECO:0000259" key="5">
    <source>
        <dbReference type="Pfam" id="PF04717"/>
    </source>
</evidence>
<dbReference type="InterPro" id="IPR006533">
    <property type="entry name" value="T6SS_Vgr_RhsGE"/>
</dbReference>
<dbReference type="EMBL" id="CP028271">
    <property type="protein sequence ID" value="QHM71257.1"/>
    <property type="molecule type" value="Genomic_DNA"/>
</dbReference>
<dbReference type="Pfam" id="PF04717">
    <property type="entry name" value="Phage_base_V"/>
    <property type="match status" value="1"/>
</dbReference>
<dbReference type="Pfam" id="PF05954">
    <property type="entry name" value="Phage_GPD"/>
    <property type="match status" value="1"/>
</dbReference>
<dbReference type="PANTHER" id="PTHR32305:SF15">
    <property type="entry name" value="PROTEIN RHSA-RELATED"/>
    <property type="match status" value="1"/>
</dbReference>